<comment type="caution">
    <text evidence="1">The sequence shown here is derived from an EMBL/GenBank/DDBJ whole genome shotgun (WGS) entry which is preliminary data.</text>
</comment>
<name>A0A7W9FBE7_9MICO</name>
<gene>
    <name evidence="1" type="ORF">HD600_001592</name>
</gene>
<evidence type="ECO:0000313" key="2">
    <source>
        <dbReference type="Proteomes" id="UP000517712"/>
    </source>
</evidence>
<keyword evidence="2" id="KW-1185">Reference proteome</keyword>
<sequence>MSIGAGPTLREQLGLSAEPDFEIDLPAGWERRDVSDEDRASLVAALRKKFLSVQRPDLYAVAQSLVDGSYSAMRSAGAVAYYAATTGDEHTLWIPGSIVVSTRTATPEISMDQMVSHAIREFGAQPLFGDKRFIRFERDETVTVGESSIGLTTVEYLTPIPTTRRRRALQFTATVARPAEAEADDEQVVASKRLYDACISSLRWVAPSS</sequence>
<dbReference type="AlphaFoldDB" id="A0A7W9FBE7"/>
<dbReference type="RefSeq" id="WP_144794595.1">
    <property type="nucleotide sequence ID" value="NZ_BAAAPG010000001.1"/>
</dbReference>
<dbReference type="Proteomes" id="UP000517712">
    <property type="component" value="Unassembled WGS sequence"/>
</dbReference>
<organism evidence="1 2">
    <name type="scientific">Microbacterium ginsengiterrae</name>
    <dbReference type="NCBI Taxonomy" id="546115"/>
    <lineage>
        <taxon>Bacteria</taxon>
        <taxon>Bacillati</taxon>
        <taxon>Actinomycetota</taxon>
        <taxon>Actinomycetes</taxon>
        <taxon>Micrococcales</taxon>
        <taxon>Microbacteriaceae</taxon>
        <taxon>Microbacterium</taxon>
    </lineage>
</organism>
<accession>A0A7W9FBE7</accession>
<reference evidence="1 2" key="1">
    <citation type="submission" date="2020-08" db="EMBL/GenBank/DDBJ databases">
        <title>Sequencing the genomes of 1000 actinobacteria strains.</title>
        <authorList>
            <person name="Klenk H.-P."/>
        </authorList>
    </citation>
    <scope>NUCLEOTIDE SEQUENCE [LARGE SCALE GENOMIC DNA]</scope>
    <source>
        <strain evidence="1 2">DSM 24823</strain>
    </source>
</reference>
<protein>
    <submittedName>
        <fullName evidence="1">Uncharacterized protein</fullName>
    </submittedName>
</protein>
<dbReference type="EMBL" id="JACHMU010000001">
    <property type="protein sequence ID" value="MBB5743095.1"/>
    <property type="molecule type" value="Genomic_DNA"/>
</dbReference>
<proteinExistence type="predicted"/>
<evidence type="ECO:0000313" key="1">
    <source>
        <dbReference type="EMBL" id="MBB5743095.1"/>
    </source>
</evidence>